<feature type="compositionally biased region" description="Polar residues" evidence="1">
    <location>
        <begin position="655"/>
        <end position="665"/>
    </location>
</feature>
<organism evidence="2 3">
    <name type="scientific">Rhodotorula toruloides</name>
    <name type="common">Yeast</name>
    <name type="synonym">Rhodosporidium toruloides</name>
    <dbReference type="NCBI Taxonomy" id="5286"/>
    <lineage>
        <taxon>Eukaryota</taxon>
        <taxon>Fungi</taxon>
        <taxon>Dikarya</taxon>
        <taxon>Basidiomycota</taxon>
        <taxon>Pucciniomycotina</taxon>
        <taxon>Microbotryomycetes</taxon>
        <taxon>Sporidiobolales</taxon>
        <taxon>Sporidiobolaceae</taxon>
        <taxon>Rhodotorula</taxon>
    </lineage>
</organism>
<reference evidence="2 3" key="1">
    <citation type="submission" date="2019-07" db="EMBL/GenBank/DDBJ databases">
        <title>Rhodotorula toruloides NBRC10032 genome sequencing.</title>
        <authorList>
            <person name="Shida Y."/>
            <person name="Takaku H."/>
            <person name="Ogasawara W."/>
            <person name="Mori K."/>
        </authorList>
    </citation>
    <scope>NUCLEOTIDE SEQUENCE [LARGE SCALE GENOMIC DNA]</scope>
    <source>
        <strain evidence="2 3">NBRC10032</strain>
    </source>
</reference>
<accession>A0A511KE58</accession>
<feature type="region of interest" description="Disordered" evidence="1">
    <location>
        <begin position="637"/>
        <end position="677"/>
    </location>
</feature>
<feature type="compositionally biased region" description="Basic residues" evidence="1">
    <location>
        <begin position="461"/>
        <end position="474"/>
    </location>
</feature>
<evidence type="ECO:0000313" key="2">
    <source>
        <dbReference type="EMBL" id="GEM08602.1"/>
    </source>
</evidence>
<comment type="caution">
    <text evidence="2">The sequence shown here is derived from an EMBL/GenBank/DDBJ whole genome shotgun (WGS) entry which is preliminary data.</text>
</comment>
<sequence>MEAWREELAEELKPRIVRLVAETSRLLLHLNHLPAFTDLDRAFFSSKLGGYGRSLRRALARGEKVVEGKKLPRVSGNPLRMGKGLGWERGQEDVAWMVAFEAALREGRARGGKGADERAVEKFGRLVRAVRGRGGEGGKGQTEVVGEEDGRNGQTAGDRIDSHLLAFLTRIMSRVHARLGTPVAGDPSAGRLLALDEVDSIVEEIRLAEADEGEEVVSMALLESAMSGLEEQASASPPSFVGKSTPVSVDHPLFRKIEEDIEILVARLDNTDSVLRRSKSPKNSRLMRDRHAHILYTTIRFLILRARISRSRSSSRHSLLSASQLYSILLGLSKSSSSRLAPLSSASIARLRVWQSSALIRLVWALMPASSGPKRKGKDSPVSFLELGDFDRETATRILDLLDLTRAAVADISPPPRSASASTPFRHVRDPRLVGISSSFLRTFLETLAKPFAPQPSAPPHHSHSHQHHSRRPPHAFTPTHDLLDRTLHTILSLRTWDSSLPSPIPRHSQTQVDHHAWEYRLFSRPSSVIHLVRGWVLAPSPSAAEGGQGGVKADERDHLIPRLSSLLSLLTSLVRLPPNSAWPAENATRLAVDVEWAVWEVVERQWGWSRRARGEEGWREEVGRVVGEWKVEMREVEEERRTREEAKKTEAVPRSNTPSAQPTISYPAIPSMPPRT</sequence>
<feature type="region of interest" description="Disordered" evidence="1">
    <location>
        <begin position="131"/>
        <end position="156"/>
    </location>
</feature>
<evidence type="ECO:0000256" key="1">
    <source>
        <dbReference type="SAM" id="MobiDB-lite"/>
    </source>
</evidence>
<evidence type="ECO:0000313" key="3">
    <source>
        <dbReference type="Proteomes" id="UP000321518"/>
    </source>
</evidence>
<feature type="region of interest" description="Disordered" evidence="1">
    <location>
        <begin position="451"/>
        <end position="480"/>
    </location>
</feature>
<protein>
    <submittedName>
        <fullName evidence="2">Uncharacterized protein</fullName>
    </submittedName>
</protein>
<feature type="compositionally biased region" description="Basic and acidic residues" evidence="1">
    <location>
        <begin position="637"/>
        <end position="652"/>
    </location>
</feature>
<dbReference type="EMBL" id="BJWK01000006">
    <property type="protein sequence ID" value="GEM08602.1"/>
    <property type="molecule type" value="Genomic_DNA"/>
</dbReference>
<dbReference type="AlphaFoldDB" id="A0A511KE58"/>
<dbReference type="OrthoDB" id="2535935at2759"/>
<gene>
    <name evidence="2" type="ORF">Rt10032_c06g2619</name>
</gene>
<proteinExistence type="predicted"/>
<dbReference type="Proteomes" id="UP000321518">
    <property type="component" value="Unassembled WGS sequence"/>
</dbReference>
<name>A0A511KE58_RHOTO</name>